<reference evidence="2" key="1">
    <citation type="submission" date="2020-05" db="EMBL/GenBank/DDBJ databases">
        <title>Classification of alakaliphilic streptomycetes isolated from an alkaline soil next to Lonar Crater, India and a proposal for the recognition of Streptomyces alkaliterrae sp. nov.</title>
        <authorList>
            <person name="Golinska P."/>
        </authorList>
    </citation>
    <scope>NUCLEOTIDE SEQUENCE [LARGE SCALE GENOMIC DNA]</scope>
    <source>
        <strain evidence="2">OF3</strain>
    </source>
</reference>
<dbReference type="Pfam" id="PF19760">
    <property type="entry name" value="DUF6247"/>
    <property type="match status" value="1"/>
</dbReference>
<accession>A0A7W3ZKR6</accession>
<dbReference type="InterPro" id="IPR046214">
    <property type="entry name" value="DUF6247"/>
</dbReference>
<organism evidence="1 2">
    <name type="scientific">Streptomyces alkaliterrae</name>
    <dbReference type="NCBI Taxonomy" id="2213162"/>
    <lineage>
        <taxon>Bacteria</taxon>
        <taxon>Bacillati</taxon>
        <taxon>Actinomycetota</taxon>
        <taxon>Actinomycetes</taxon>
        <taxon>Kitasatosporales</taxon>
        <taxon>Streptomycetaceae</taxon>
        <taxon>Streptomyces</taxon>
    </lineage>
</organism>
<gene>
    <name evidence="1" type="ORF">H3146_01775</name>
</gene>
<protein>
    <submittedName>
        <fullName evidence="1">Uncharacterized protein</fullName>
    </submittedName>
</protein>
<evidence type="ECO:0000313" key="1">
    <source>
        <dbReference type="EMBL" id="MBB1252099.1"/>
    </source>
</evidence>
<dbReference type="AlphaFoldDB" id="A0A7W3ZKR6"/>
<dbReference type="Proteomes" id="UP000525686">
    <property type="component" value="Unassembled WGS sequence"/>
</dbReference>
<name>A0A7W3ZKR6_9ACTN</name>
<sequence length="119" mass="13407">MSTQPTGEHRPPLLAMPDKHPAALRVAVSKIKPGVLKHFDEHWESAMTKAREEYSLLPGRAFTEHWWMWVAIYRNPALAERFEECERIVAEAEDSAERRDAAAELSRILALAAAEAEGS</sequence>
<evidence type="ECO:0000313" key="2">
    <source>
        <dbReference type="Proteomes" id="UP000525686"/>
    </source>
</evidence>
<comment type="caution">
    <text evidence="1">The sequence shown here is derived from an EMBL/GenBank/DDBJ whole genome shotgun (WGS) entry which is preliminary data.</text>
</comment>
<proteinExistence type="predicted"/>
<dbReference type="EMBL" id="JABJWZ010000007">
    <property type="protein sequence ID" value="MBB1252099.1"/>
    <property type="molecule type" value="Genomic_DNA"/>
</dbReference>